<gene>
    <name evidence="2" type="ORF">SAMN05421578_105150</name>
</gene>
<dbReference type="GO" id="GO:0003677">
    <property type="term" value="F:DNA binding"/>
    <property type="evidence" value="ECO:0007669"/>
    <property type="project" value="UniProtKB-KW"/>
</dbReference>
<dbReference type="InterPro" id="IPR010982">
    <property type="entry name" value="Lambda_DNA-bd_dom_sf"/>
</dbReference>
<dbReference type="CDD" id="cd00093">
    <property type="entry name" value="HTH_XRE"/>
    <property type="match status" value="1"/>
</dbReference>
<dbReference type="PROSITE" id="PS50943">
    <property type="entry name" value="HTH_CROC1"/>
    <property type="match status" value="1"/>
</dbReference>
<evidence type="ECO:0000313" key="3">
    <source>
        <dbReference type="Proteomes" id="UP000186666"/>
    </source>
</evidence>
<keyword evidence="3" id="KW-1185">Reference proteome</keyword>
<keyword evidence="2" id="KW-0238">DNA-binding</keyword>
<sequence>MAFSQGRCLLEFHLKKNHMTQQDLANKTGYTRHAISHYVNNRSFMSPAVMRTISKFVRCRMEDLYEWDWSDH</sequence>
<evidence type="ECO:0000259" key="1">
    <source>
        <dbReference type="PROSITE" id="PS50943"/>
    </source>
</evidence>
<feature type="domain" description="HTH cro/C1-type" evidence="1">
    <location>
        <begin position="15"/>
        <end position="64"/>
    </location>
</feature>
<proteinExistence type="predicted"/>
<accession>A0ABY1JXJ5</accession>
<dbReference type="Proteomes" id="UP000186666">
    <property type="component" value="Unassembled WGS sequence"/>
</dbReference>
<dbReference type="SUPFAM" id="SSF47413">
    <property type="entry name" value="lambda repressor-like DNA-binding domains"/>
    <property type="match status" value="1"/>
</dbReference>
<reference evidence="2 3" key="1">
    <citation type="submission" date="2017-01" db="EMBL/GenBank/DDBJ databases">
        <authorList>
            <person name="Varghese N."/>
            <person name="Submissions S."/>
        </authorList>
    </citation>
    <scope>NUCLEOTIDE SEQUENCE [LARGE SCALE GENOMIC DNA]</scope>
    <source>
        <strain evidence="2 3">ATCC 23464</strain>
    </source>
</reference>
<dbReference type="InterPro" id="IPR001387">
    <property type="entry name" value="Cro/C1-type_HTH"/>
</dbReference>
<dbReference type="SMART" id="SM00530">
    <property type="entry name" value="HTH_XRE"/>
    <property type="match status" value="1"/>
</dbReference>
<dbReference type="RefSeq" id="WP_068586963.1">
    <property type="nucleotide sequence ID" value="NZ_FTNK01000005.1"/>
</dbReference>
<name>A0ABY1JXJ5_9BACL</name>
<protein>
    <submittedName>
        <fullName evidence="2">DNA-binding transcriptional regulator, XRE-family HTH domain</fullName>
    </submittedName>
</protein>
<dbReference type="Gene3D" id="1.10.260.40">
    <property type="entry name" value="lambda repressor-like DNA-binding domains"/>
    <property type="match status" value="1"/>
</dbReference>
<comment type="caution">
    <text evidence="2">The sequence shown here is derived from an EMBL/GenBank/DDBJ whole genome shotgun (WGS) entry which is preliminary data.</text>
</comment>
<dbReference type="Pfam" id="PF13443">
    <property type="entry name" value="HTH_26"/>
    <property type="match status" value="1"/>
</dbReference>
<dbReference type="EMBL" id="FTNK01000005">
    <property type="protein sequence ID" value="SIQ94122.1"/>
    <property type="molecule type" value="Genomic_DNA"/>
</dbReference>
<organism evidence="2 3">
    <name type="scientific">Paenibacillus macquariensis</name>
    <dbReference type="NCBI Taxonomy" id="948756"/>
    <lineage>
        <taxon>Bacteria</taxon>
        <taxon>Bacillati</taxon>
        <taxon>Bacillota</taxon>
        <taxon>Bacilli</taxon>
        <taxon>Bacillales</taxon>
        <taxon>Paenibacillaceae</taxon>
        <taxon>Paenibacillus</taxon>
    </lineage>
</organism>
<evidence type="ECO:0000313" key="2">
    <source>
        <dbReference type="EMBL" id="SIQ94122.1"/>
    </source>
</evidence>